<gene>
    <name evidence="2" type="ORF">GII30_17340</name>
</gene>
<proteinExistence type="predicted"/>
<dbReference type="InterPro" id="IPR025444">
    <property type="entry name" value="Monooxy_af470"/>
</dbReference>
<protein>
    <submittedName>
        <fullName evidence="2">DUF4188 domain-containing protein</fullName>
    </submittedName>
</protein>
<feature type="region of interest" description="Disordered" evidence="1">
    <location>
        <begin position="145"/>
        <end position="172"/>
    </location>
</feature>
<dbReference type="Pfam" id="PF13826">
    <property type="entry name" value="Monooxy_af470-like"/>
    <property type="match status" value="1"/>
</dbReference>
<sequence length="172" mass="19056">MPRPTAIRMTNEPPPAGTALFLIGMKVTKPWHLRAWLSVFIAMPRMLRYLQAHPEAGMLSARLCASPDASFSVVSYWRSATDLQRFAADPDAPHLPAWRWFTKIYADRDKVGIWHETYVIGDHEAISSGMPPYGLTAAVGARPIEPGTRTAAGRLRQSTHPRPPTADTQEPG</sequence>
<evidence type="ECO:0000313" key="2">
    <source>
        <dbReference type="EMBL" id="QHN40672.1"/>
    </source>
</evidence>
<name>A0A857KMA2_9ACTN</name>
<evidence type="ECO:0000256" key="1">
    <source>
        <dbReference type="SAM" id="MobiDB-lite"/>
    </source>
</evidence>
<accession>A0A857KMA2</accession>
<dbReference type="RefSeq" id="WP_005187860.1">
    <property type="nucleotide sequence ID" value="NZ_CP045804.1"/>
</dbReference>
<organism evidence="2">
    <name type="scientific">Gordonia amarae</name>
    <dbReference type="NCBI Taxonomy" id="36821"/>
    <lineage>
        <taxon>Bacteria</taxon>
        <taxon>Bacillati</taxon>
        <taxon>Actinomycetota</taxon>
        <taxon>Actinomycetes</taxon>
        <taxon>Mycobacteriales</taxon>
        <taxon>Gordoniaceae</taxon>
        <taxon>Gordonia</taxon>
    </lineage>
</organism>
<reference evidence="2" key="1">
    <citation type="journal article" date="2021" name="Nat. Microbiol.">
        <title>Cocultivation of an ultrasmall environmental parasitic bacterium with lytic ability against bacteria associated with wastewater foams.</title>
        <authorList>
            <person name="Batinovic S."/>
            <person name="Rose J.J.A."/>
            <person name="Ratcliffe J."/>
            <person name="Seviour R.J."/>
            <person name="Petrovski S."/>
        </authorList>
    </citation>
    <scope>NUCLEOTIDE SEQUENCE</scope>
    <source>
        <strain evidence="2">CON44</strain>
    </source>
</reference>
<dbReference type="AlphaFoldDB" id="A0A857KMA2"/>
<feature type="compositionally biased region" description="Polar residues" evidence="1">
    <location>
        <begin position="156"/>
        <end position="172"/>
    </location>
</feature>
<dbReference type="EMBL" id="CP045810">
    <property type="protein sequence ID" value="QHN40672.1"/>
    <property type="molecule type" value="Genomic_DNA"/>
</dbReference>